<dbReference type="AlphaFoldDB" id="A0A0A9BPW6"/>
<protein>
    <submittedName>
        <fullName evidence="1">Uncharacterized protein</fullName>
    </submittedName>
</protein>
<reference evidence="1" key="2">
    <citation type="journal article" date="2015" name="Data Brief">
        <title>Shoot transcriptome of the giant reed, Arundo donax.</title>
        <authorList>
            <person name="Barrero R.A."/>
            <person name="Guerrero F.D."/>
            <person name="Moolhuijzen P."/>
            <person name="Goolsby J.A."/>
            <person name="Tidwell J."/>
            <person name="Bellgard S.E."/>
            <person name="Bellgard M.I."/>
        </authorList>
    </citation>
    <scope>NUCLEOTIDE SEQUENCE</scope>
    <source>
        <tissue evidence="1">Shoot tissue taken approximately 20 cm above the soil surface</tissue>
    </source>
</reference>
<dbReference type="EMBL" id="GBRH01231876">
    <property type="protein sequence ID" value="JAD66019.1"/>
    <property type="molecule type" value="Transcribed_RNA"/>
</dbReference>
<sequence>MDKLTLTRQFLDPKRLHYHLVLAWAKHWKSLGYGNSTRDKTCNCIEQIGV</sequence>
<name>A0A0A9BPW6_ARUDO</name>
<reference evidence="1" key="1">
    <citation type="submission" date="2014-09" db="EMBL/GenBank/DDBJ databases">
        <authorList>
            <person name="Magalhaes I.L.F."/>
            <person name="Oliveira U."/>
            <person name="Santos F.R."/>
            <person name="Vidigal T.H.D.A."/>
            <person name="Brescovit A.D."/>
            <person name="Santos A.J."/>
        </authorList>
    </citation>
    <scope>NUCLEOTIDE SEQUENCE</scope>
    <source>
        <tissue evidence="1">Shoot tissue taken approximately 20 cm above the soil surface</tissue>
    </source>
</reference>
<proteinExistence type="predicted"/>
<organism evidence="1">
    <name type="scientific">Arundo donax</name>
    <name type="common">Giant reed</name>
    <name type="synonym">Donax arundinaceus</name>
    <dbReference type="NCBI Taxonomy" id="35708"/>
    <lineage>
        <taxon>Eukaryota</taxon>
        <taxon>Viridiplantae</taxon>
        <taxon>Streptophyta</taxon>
        <taxon>Embryophyta</taxon>
        <taxon>Tracheophyta</taxon>
        <taxon>Spermatophyta</taxon>
        <taxon>Magnoliopsida</taxon>
        <taxon>Liliopsida</taxon>
        <taxon>Poales</taxon>
        <taxon>Poaceae</taxon>
        <taxon>PACMAD clade</taxon>
        <taxon>Arundinoideae</taxon>
        <taxon>Arundineae</taxon>
        <taxon>Arundo</taxon>
    </lineage>
</organism>
<accession>A0A0A9BPW6</accession>
<evidence type="ECO:0000313" key="1">
    <source>
        <dbReference type="EMBL" id="JAD66019.1"/>
    </source>
</evidence>